<dbReference type="Proteomes" id="UP000326396">
    <property type="component" value="Unassembled WGS sequence"/>
</dbReference>
<comment type="caution">
    <text evidence="1">The sequence shown here is derived from an EMBL/GenBank/DDBJ whole genome shotgun (WGS) entry which is preliminary data.</text>
</comment>
<proteinExistence type="predicted"/>
<accession>A0A5N6LEC2</accession>
<protein>
    <submittedName>
        <fullName evidence="1">Uncharacterized protein</fullName>
    </submittedName>
</protein>
<sequence>MIFAESYNNLSLPEISQTRLGINRDNAPKFESLVAESEDTEHKAILKIASDKEPFEKQVEDLEDQKKVAIAKAGHYEKEAQKLKKLVKDNDAAHKLKVKDIIESTKKSASIAILKAKIQMAEKSKKEGVDLWGKDLADWAKILTNLTGDVAEASDVAVKTASVVETSKVAEGEDMGASARAGGEVAMGDEDKVDKVLTHHICGSFYDISYFEQCCDVKSRDGQNISGFLGGGTMCLHGEA</sequence>
<dbReference type="AlphaFoldDB" id="A0A5N6LEC2"/>
<evidence type="ECO:0000313" key="1">
    <source>
        <dbReference type="EMBL" id="KAD0832396.1"/>
    </source>
</evidence>
<name>A0A5N6LEC2_9ASTR</name>
<keyword evidence="2" id="KW-1185">Reference proteome</keyword>
<organism evidence="1 2">
    <name type="scientific">Mikania micrantha</name>
    <name type="common">bitter vine</name>
    <dbReference type="NCBI Taxonomy" id="192012"/>
    <lineage>
        <taxon>Eukaryota</taxon>
        <taxon>Viridiplantae</taxon>
        <taxon>Streptophyta</taxon>
        <taxon>Embryophyta</taxon>
        <taxon>Tracheophyta</taxon>
        <taxon>Spermatophyta</taxon>
        <taxon>Magnoliopsida</taxon>
        <taxon>eudicotyledons</taxon>
        <taxon>Gunneridae</taxon>
        <taxon>Pentapetalae</taxon>
        <taxon>asterids</taxon>
        <taxon>campanulids</taxon>
        <taxon>Asterales</taxon>
        <taxon>Asteraceae</taxon>
        <taxon>Asteroideae</taxon>
        <taxon>Heliantheae alliance</taxon>
        <taxon>Eupatorieae</taxon>
        <taxon>Mikania</taxon>
    </lineage>
</organism>
<dbReference type="EMBL" id="SZYD01001348">
    <property type="protein sequence ID" value="KAD0832396.1"/>
    <property type="molecule type" value="Genomic_DNA"/>
</dbReference>
<gene>
    <name evidence="1" type="ORF">E3N88_43644</name>
</gene>
<reference evidence="1 2" key="1">
    <citation type="submission" date="2019-05" db="EMBL/GenBank/DDBJ databases">
        <title>Mikania micrantha, genome provides insights into the molecular mechanism of rapid growth.</title>
        <authorList>
            <person name="Liu B."/>
        </authorList>
    </citation>
    <scope>NUCLEOTIDE SEQUENCE [LARGE SCALE GENOMIC DNA]</scope>
    <source>
        <strain evidence="1">NLD-2019</strain>
        <tissue evidence="1">Leaf</tissue>
    </source>
</reference>
<evidence type="ECO:0000313" key="2">
    <source>
        <dbReference type="Proteomes" id="UP000326396"/>
    </source>
</evidence>